<accession>A0A2U3QGI1</accession>
<dbReference type="EMBL" id="OUUY01000071">
    <property type="protein sequence ID" value="SPQ00512.1"/>
    <property type="molecule type" value="Genomic_DNA"/>
</dbReference>
<evidence type="ECO:0000313" key="2">
    <source>
        <dbReference type="Proteomes" id="UP000245125"/>
    </source>
</evidence>
<keyword evidence="2" id="KW-1185">Reference proteome</keyword>
<name>A0A2U3QGI1_9BACT</name>
<evidence type="ECO:0000313" key="1">
    <source>
        <dbReference type="EMBL" id="SPQ00512.1"/>
    </source>
</evidence>
<dbReference type="Proteomes" id="UP000245125">
    <property type="component" value="Unassembled WGS sequence"/>
</dbReference>
<protein>
    <submittedName>
        <fullName evidence="1">Uncharacterized protein</fullName>
    </submittedName>
</protein>
<gene>
    <name evidence="1" type="ORF">NBG4_260007</name>
</gene>
<sequence>MFGAQPRGKYLPAALTPEKRSHFLKREKIIISVAYLPYLISGTNIDTLQLGTAG</sequence>
<proteinExistence type="predicted"/>
<dbReference type="AlphaFoldDB" id="A0A2U3QGI1"/>
<organism evidence="1 2">
    <name type="scientific">Candidatus Sulfobium mesophilum</name>
    <dbReference type="NCBI Taxonomy" id="2016548"/>
    <lineage>
        <taxon>Bacteria</taxon>
        <taxon>Pseudomonadati</taxon>
        <taxon>Nitrospirota</taxon>
        <taxon>Nitrospiria</taxon>
        <taxon>Nitrospirales</taxon>
        <taxon>Nitrospiraceae</taxon>
        <taxon>Candidatus Sulfobium</taxon>
    </lineage>
</organism>
<reference evidence="2" key="1">
    <citation type="submission" date="2018-03" db="EMBL/GenBank/DDBJ databases">
        <authorList>
            <person name="Zecchin S."/>
        </authorList>
    </citation>
    <scope>NUCLEOTIDE SEQUENCE [LARGE SCALE GENOMIC DNA]</scope>
</reference>